<dbReference type="Proteomes" id="UP001209878">
    <property type="component" value="Unassembled WGS sequence"/>
</dbReference>
<dbReference type="GO" id="GO:0035861">
    <property type="term" value="C:site of double-strand break"/>
    <property type="evidence" value="ECO:0007669"/>
    <property type="project" value="TreeGrafter"/>
</dbReference>
<gene>
    <name evidence="2" type="ORF">NP493_222g03003</name>
</gene>
<dbReference type="GO" id="GO:1990166">
    <property type="term" value="P:protein localization to site of double-strand break"/>
    <property type="evidence" value="ECO:0007669"/>
    <property type="project" value="TreeGrafter"/>
</dbReference>
<dbReference type="PROSITE" id="PS50088">
    <property type="entry name" value="ANK_REPEAT"/>
    <property type="match status" value="3"/>
</dbReference>
<dbReference type="SMART" id="SM00248">
    <property type="entry name" value="ANK"/>
    <property type="match status" value="3"/>
</dbReference>
<keyword evidence="3" id="KW-1185">Reference proteome</keyword>
<comment type="caution">
    <text evidence="2">The sequence shown here is derived from an EMBL/GenBank/DDBJ whole genome shotgun (WGS) entry which is preliminary data.</text>
</comment>
<feature type="repeat" description="ANK" evidence="1">
    <location>
        <begin position="450"/>
        <end position="474"/>
    </location>
</feature>
<dbReference type="EMBL" id="JAODUO010000222">
    <property type="protein sequence ID" value="KAK2185801.1"/>
    <property type="molecule type" value="Genomic_DNA"/>
</dbReference>
<dbReference type="SUPFAM" id="SSF48403">
    <property type="entry name" value="Ankyrin repeat"/>
    <property type="match status" value="1"/>
</dbReference>
<dbReference type="PROSITE" id="PS50297">
    <property type="entry name" value="ANK_REP_REGION"/>
    <property type="match status" value="2"/>
</dbReference>
<accession>A0AAD9P0L3</accession>
<dbReference type="Gene3D" id="1.25.40.20">
    <property type="entry name" value="Ankyrin repeat-containing domain"/>
    <property type="match status" value="2"/>
</dbReference>
<dbReference type="AlphaFoldDB" id="A0AAD9P0L3"/>
<organism evidence="2 3">
    <name type="scientific">Ridgeia piscesae</name>
    <name type="common">Tubeworm</name>
    <dbReference type="NCBI Taxonomy" id="27915"/>
    <lineage>
        <taxon>Eukaryota</taxon>
        <taxon>Metazoa</taxon>
        <taxon>Spiralia</taxon>
        <taxon>Lophotrochozoa</taxon>
        <taxon>Annelida</taxon>
        <taxon>Polychaeta</taxon>
        <taxon>Sedentaria</taxon>
        <taxon>Canalipalpata</taxon>
        <taxon>Sabellida</taxon>
        <taxon>Siboglinidae</taxon>
        <taxon>Ridgeia</taxon>
    </lineage>
</organism>
<reference evidence="2" key="1">
    <citation type="journal article" date="2023" name="Mol. Biol. Evol.">
        <title>Third-Generation Sequencing Reveals the Adaptive Role of the Epigenome in Three Deep-Sea Polychaetes.</title>
        <authorList>
            <person name="Perez M."/>
            <person name="Aroh O."/>
            <person name="Sun Y."/>
            <person name="Lan Y."/>
            <person name="Juniper S.K."/>
            <person name="Young C.R."/>
            <person name="Angers B."/>
            <person name="Qian P.Y."/>
        </authorList>
    </citation>
    <scope>NUCLEOTIDE SEQUENCE</scope>
    <source>
        <strain evidence="2">R07B-5</strain>
    </source>
</reference>
<keyword evidence="1" id="KW-0040">ANK repeat</keyword>
<evidence type="ECO:0000313" key="3">
    <source>
        <dbReference type="Proteomes" id="UP001209878"/>
    </source>
</evidence>
<evidence type="ECO:0000256" key="1">
    <source>
        <dbReference type="PROSITE-ProRule" id="PRU00023"/>
    </source>
</evidence>
<dbReference type="InterPro" id="IPR042479">
    <property type="entry name" value="Slf1"/>
</dbReference>
<dbReference type="PANTHER" id="PTHR46677">
    <property type="entry name" value="SMC5-SMC6 COMPLEX LOCALIZATION FACTOR PROTEIN 1"/>
    <property type="match status" value="1"/>
</dbReference>
<protein>
    <submittedName>
        <fullName evidence="2">Uncharacterized protein</fullName>
    </submittedName>
</protein>
<dbReference type="InterPro" id="IPR036770">
    <property type="entry name" value="Ankyrin_rpt-contain_sf"/>
</dbReference>
<feature type="repeat" description="ANK" evidence="1">
    <location>
        <begin position="397"/>
        <end position="418"/>
    </location>
</feature>
<proteinExistence type="predicted"/>
<dbReference type="GO" id="GO:0006974">
    <property type="term" value="P:DNA damage response"/>
    <property type="evidence" value="ECO:0007669"/>
    <property type="project" value="TreeGrafter"/>
</dbReference>
<sequence>MFEACLDDGELFYATEIVALSVSTTRYPTARLLHLMLSRILLRSESTVLSHQVHRLLHAIVSEHPPTCPSMQCIYLDTVSYRDGDTAQTEHLHPSQFLFSIISTLLKAHLENPHSKNYLLCLEFLVDLFEKDFSVFIQHRQLDCEDKKGGPWSSLIGQVFWPAGRRGHLNVACKQLLSFFSRCLQLTTPYKAVLLRLLSRLVTMVAEHHRLADCAGRHPANQSSLPHTAVMFARELAYRIHGTSAHQDSAGGVREAVGGLRLPWLNVHVCQTLLDLYDDTLLPASLQNPPLQITFSSIVNRYFYMLPWQRKPAMIDDIQSLDEESSMSQGTAQSDGQQKMTDSMYRTRGSKIAAKLVNSRNSKGETALHVACCSNNAVRVRELLCVPGIEINCQDHSGYTPLHQAAIRGHIECVVSLLKYKPTNSILSFLKCESVDGRPNGARLDVMTKAGATVLHAAVSENQLQVAHLLLQFGGKRLLRLRNSAGQIPLWVAVSEEMRQLLLDPQSPRKTSFCSSQGWCKLRVISYENTYRNHPVGQGS</sequence>
<dbReference type="GO" id="GO:2000781">
    <property type="term" value="P:positive regulation of double-strand break repair"/>
    <property type="evidence" value="ECO:0007669"/>
    <property type="project" value="InterPro"/>
</dbReference>
<dbReference type="GO" id="GO:0005634">
    <property type="term" value="C:nucleus"/>
    <property type="evidence" value="ECO:0007669"/>
    <property type="project" value="TreeGrafter"/>
</dbReference>
<name>A0AAD9P0L3_RIDPI</name>
<dbReference type="InterPro" id="IPR002110">
    <property type="entry name" value="Ankyrin_rpt"/>
</dbReference>
<evidence type="ECO:0000313" key="2">
    <source>
        <dbReference type="EMBL" id="KAK2185801.1"/>
    </source>
</evidence>
<dbReference type="PANTHER" id="PTHR46677:SF1">
    <property type="entry name" value="SMC5-SMC6 COMPLEX LOCALIZATION FACTOR PROTEIN 1"/>
    <property type="match status" value="1"/>
</dbReference>
<dbReference type="Pfam" id="PF12796">
    <property type="entry name" value="Ank_2"/>
    <property type="match status" value="1"/>
</dbReference>
<dbReference type="Pfam" id="PF00023">
    <property type="entry name" value="Ank"/>
    <property type="match status" value="1"/>
</dbReference>
<feature type="repeat" description="ANK" evidence="1">
    <location>
        <begin position="363"/>
        <end position="396"/>
    </location>
</feature>